<name>A0A5B6ZGL7_DAVIN</name>
<dbReference type="EMBL" id="GHES01012913">
    <property type="protein sequence ID" value="MPA43472.1"/>
    <property type="molecule type" value="Transcribed_RNA"/>
</dbReference>
<sequence>MRADRTLTPNNNNWNDTNSKEDEEERDFIVAFSFCRCPSLWVLMSDLGLARTDPMRVRKIIKKTLQIWQMGRRNLPMEIHLQALQRIQTEQAVSILWALTL</sequence>
<accession>A0A5B6ZGL7</accession>
<gene>
    <name evidence="2" type="ORF">Din_012913</name>
</gene>
<evidence type="ECO:0000256" key="1">
    <source>
        <dbReference type="SAM" id="MobiDB-lite"/>
    </source>
</evidence>
<proteinExistence type="predicted"/>
<evidence type="ECO:0000313" key="2">
    <source>
        <dbReference type="EMBL" id="MPA43472.1"/>
    </source>
</evidence>
<protein>
    <submittedName>
        <fullName evidence="2">Uncharacterized protein</fullName>
    </submittedName>
</protein>
<feature type="region of interest" description="Disordered" evidence="1">
    <location>
        <begin position="1"/>
        <end position="23"/>
    </location>
</feature>
<organism evidence="2">
    <name type="scientific">Davidia involucrata</name>
    <name type="common">Dove tree</name>
    <dbReference type="NCBI Taxonomy" id="16924"/>
    <lineage>
        <taxon>Eukaryota</taxon>
        <taxon>Viridiplantae</taxon>
        <taxon>Streptophyta</taxon>
        <taxon>Embryophyta</taxon>
        <taxon>Tracheophyta</taxon>
        <taxon>Spermatophyta</taxon>
        <taxon>Magnoliopsida</taxon>
        <taxon>eudicotyledons</taxon>
        <taxon>Gunneridae</taxon>
        <taxon>Pentapetalae</taxon>
        <taxon>asterids</taxon>
        <taxon>Cornales</taxon>
        <taxon>Nyssaceae</taxon>
        <taxon>Davidia</taxon>
    </lineage>
</organism>
<dbReference type="AlphaFoldDB" id="A0A5B6ZGL7"/>
<reference evidence="2" key="1">
    <citation type="submission" date="2019-08" db="EMBL/GenBank/DDBJ databases">
        <title>Reference gene set and small RNA set construction with multiple tissues from Davidia involucrata Baill.</title>
        <authorList>
            <person name="Yang H."/>
            <person name="Zhou C."/>
            <person name="Li G."/>
            <person name="Wang J."/>
            <person name="Gao P."/>
            <person name="Wang M."/>
            <person name="Wang R."/>
            <person name="Zhao Y."/>
        </authorList>
    </citation>
    <scope>NUCLEOTIDE SEQUENCE</scope>
    <source>
        <tissue evidence="2">Mixed with DoveR01_LX</tissue>
    </source>
</reference>